<reference evidence="2 3" key="1">
    <citation type="journal article" date="2018" name="Biotechnol. Biofuels">
        <title>Integrative visual omics of the white-rot fungus Polyporus brumalis exposes the biotechnological potential of its oxidative enzymes for delignifying raw plant biomass.</title>
        <authorList>
            <person name="Miyauchi S."/>
            <person name="Rancon A."/>
            <person name="Drula E."/>
            <person name="Hage H."/>
            <person name="Chaduli D."/>
            <person name="Favel A."/>
            <person name="Grisel S."/>
            <person name="Henrissat B."/>
            <person name="Herpoel-Gimbert I."/>
            <person name="Ruiz-Duenas F.J."/>
            <person name="Chevret D."/>
            <person name="Hainaut M."/>
            <person name="Lin J."/>
            <person name="Wang M."/>
            <person name="Pangilinan J."/>
            <person name="Lipzen A."/>
            <person name="Lesage-Meessen L."/>
            <person name="Navarro D."/>
            <person name="Riley R."/>
            <person name="Grigoriev I.V."/>
            <person name="Zhou S."/>
            <person name="Raouche S."/>
            <person name="Rosso M.N."/>
        </authorList>
    </citation>
    <scope>NUCLEOTIDE SEQUENCE [LARGE SCALE GENOMIC DNA]</scope>
    <source>
        <strain evidence="2 3">BRFM 1820</strain>
    </source>
</reference>
<name>A0A371D7Q0_9APHY</name>
<dbReference type="AlphaFoldDB" id="A0A371D7Q0"/>
<keyword evidence="1" id="KW-0472">Membrane</keyword>
<dbReference type="EMBL" id="KZ857411">
    <property type="protein sequence ID" value="RDX48549.1"/>
    <property type="molecule type" value="Genomic_DNA"/>
</dbReference>
<evidence type="ECO:0000313" key="2">
    <source>
        <dbReference type="EMBL" id="RDX48549.1"/>
    </source>
</evidence>
<gene>
    <name evidence="2" type="ORF">OH76DRAFT_661253</name>
</gene>
<evidence type="ECO:0000313" key="3">
    <source>
        <dbReference type="Proteomes" id="UP000256964"/>
    </source>
</evidence>
<organism evidence="2 3">
    <name type="scientific">Lentinus brumalis</name>
    <dbReference type="NCBI Taxonomy" id="2498619"/>
    <lineage>
        <taxon>Eukaryota</taxon>
        <taxon>Fungi</taxon>
        <taxon>Dikarya</taxon>
        <taxon>Basidiomycota</taxon>
        <taxon>Agaricomycotina</taxon>
        <taxon>Agaricomycetes</taxon>
        <taxon>Polyporales</taxon>
        <taxon>Polyporaceae</taxon>
        <taxon>Lentinus</taxon>
    </lineage>
</organism>
<proteinExistence type="predicted"/>
<sequence length="104" mass="11354">MSYGLSPSLVDRRSIALCVSASSSITSSDALPSPLSSFRSAWRELLLFLLLMPLCSLFTLPLLPFASLFFLPLLPFFCAEGMKRCAFASSTRTKGTSYPTHVIV</sequence>
<evidence type="ECO:0008006" key="4">
    <source>
        <dbReference type="Google" id="ProtNLM"/>
    </source>
</evidence>
<accession>A0A371D7Q0</accession>
<keyword evidence="1" id="KW-0812">Transmembrane</keyword>
<feature type="transmembrane region" description="Helical" evidence="1">
    <location>
        <begin position="46"/>
        <end position="74"/>
    </location>
</feature>
<dbReference type="Proteomes" id="UP000256964">
    <property type="component" value="Unassembled WGS sequence"/>
</dbReference>
<keyword evidence="3" id="KW-1185">Reference proteome</keyword>
<protein>
    <recommendedName>
        <fullName evidence="4">Transmembrane protein</fullName>
    </recommendedName>
</protein>
<keyword evidence="1" id="KW-1133">Transmembrane helix</keyword>
<evidence type="ECO:0000256" key="1">
    <source>
        <dbReference type="SAM" id="Phobius"/>
    </source>
</evidence>